<dbReference type="EMBL" id="KK198761">
    <property type="protein sequence ID" value="KCW56086.1"/>
    <property type="molecule type" value="Genomic_DNA"/>
</dbReference>
<dbReference type="PANTHER" id="PTHR46898:SF3">
    <property type="entry name" value="FUNGAL LIPASE-LIKE DOMAIN-CONTAINING PROTEIN"/>
    <property type="match status" value="1"/>
</dbReference>
<protein>
    <recommendedName>
        <fullName evidence="2">Fungal lipase-like domain-containing protein</fullName>
    </recommendedName>
</protein>
<gene>
    <name evidence="1" type="ORF">EUGRSUZ_I01839</name>
</gene>
<dbReference type="Gramene" id="KCW56086">
    <property type="protein sequence ID" value="KCW56086"/>
    <property type="gene ID" value="EUGRSUZ_I01839"/>
</dbReference>
<evidence type="ECO:0008006" key="2">
    <source>
        <dbReference type="Google" id="ProtNLM"/>
    </source>
</evidence>
<reference evidence="1" key="1">
    <citation type="submission" date="2013-07" db="EMBL/GenBank/DDBJ databases">
        <title>The genome of Eucalyptus grandis.</title>
        <authorList>
            <person name="Schmutz J."/>
            <person name="Hayes R."/>
            <person name="Myburg A."/>
            <person name="Tuskan G."/>
            <person name="Grattapaglia D."/>
            <person name="Rokhsar D.S."/>
        </authorList>
    </citation>
    <scope>NUCLEOTIDE SEQUENCE</scope>
    <source>
        <tissue evidence="1">Leaf extractions</tissue>
    </source>
</reference>
<dbReference type="Gene3D" id="3.40.50.1820">
    <property type="entry name" value="alpha/beta hydrolase"/>
    <property type="match status" value="1"/>
</dbReference>
<proteinExistence type="predicted"/>
<evidence type="ECO:0000313" key="1">
    <source>
        <dbReference type="EMBL" id="KCW56086.1"/>
    </source>
</evidence>
<organism evidence="1">
    <name type="scientific">Eucalyptus grandis</name>
    <name type="common">Flooded gum</name>
    <dbReference type="NCBI Taxonomy" id="71139"/>
    <lineage>
        <taxon>Eukaryota</taxon>
        <taxon>Viridiplantae</taxon>
        <taxon>Streptophyta</taxon>
        <taxon>Embryophyta</taxon>
        <taxon>Tracheophyta</taxon>
        <taxon>Spermatophyta</taxon>
        <taxon>Magnoliopsida</taxon>
        <taxon>eudicotyledons</taxon>
        <taxon>Gunneridae</taxon>
        <taxon>Pentapetalae</taxon>
        <taxon>rosids</taxon>
        <taxon>malvids</taxon>
        <taxon>Myrtales</taxon>
        <taxon>Myrtaceae</taxon>
        <taxon>Myrtoideae</taxon>
        <taxon>Eucalypteae</taxon>
        <taxon>Eucalyptus</taxon>
    </lineage>
</organism>
<dbReference type="PANTHER" id="PTHR46898">
    <property type="entry name" value="SENESCENCE-ASSOCIATED CARBOXYLESTERASE 101"/>
    <property type="match status" value="1"/>
</dbReference>
<dbReference type="InterPro" id="IPR044603">
    <property type="entry name" value="SAG101-like"/>
</dbReference>
<dbReference type="GO" id="GO:0006952">
    <property type="term" value="P:defense response"/>
    <property type="evidence" value="ECO:0007669"/>
    <property type="project" value="InterPro"/>
</dbReference>
<accession>A0A059AQY2</accession>
<sequence>MYSLRAAKPLSHRVPAFITFGSPLIEDGGFQQAVSQNPIWSACFLHVVHKDDCFPKIFHLSTMEQSLYKPFGTCLLCSELGSACFKASKSIIELLAPRSP</sequence>
<dbReference type="AlphaFoldDB" id="A0A059AQY2"/>
<dbReference type="InterPro" id="IPR029058">
    <property type="entry name" value="AB_hydrolase_fold"/>
</dbReference>
<name>A0A059AQY2_EUCGR</name>
<dbReference type="GO" id="GO:0052689">
    <property type="term" value="F:carboxylic ester hydrolase activity"/>
    <property type="evidence" value="ECO:0007669"/>
    <property type="project" value="InterPro"/>
</dbReference>
<dbReference type="InParanoid" id="A0A059AQY2"/>